<organism evidence="1 2">
    <name type="scientific">Botrytis porri</name>
    <dbReference type="NCBI Taxonomy" id="87229"/>
    <lineage>
        <taxon>Eukaryota</taxon>
        <taxon>Fungi</taxon>
        <taxon>Dikarya</taxon>
        <taxon>Ascomycota</taxon>
        <taxon>Pezizomycotina</taxon>
        <taxon>Leotiomycetes</taxon>
        <taxon>Helotiales</taxon>
        <taxon>Sclerotiniaceae</taxon>
        <taxon>Botrytis</taxon>
    </lineage>
</organism>
<dbReference type="AlphaFoldDB" id="A0A4Z1L3E5"/>
<name>A0A4Z1L3E5_9HELO</name>
<proteinExistence type="predicted"/>
<protein>
    <submittedName>
        <fullName evidence="1">Uncharacterized protein</fullName>
    </submittedName>
</protein>
<comment type="caution">
    <text evidence="1">The sequence shown here is derived from an EMBL/GenBank/DDBJ whole genome shotgun (WGS) entry which is preliminary data.</text>
</comment>
<evidence type="ECO:0000313" key="1">
    <source>
        <dbReference type="EMBL" id="TGO91308.1"/>
    </source>
</evidence>
<keyword evidence="2" id="KW-1185">Reference proteome</keyword>
<sequence>MSLKGKEVELPREVFYNLHTERRMTPEDKALYERIATLKDPKSVTRAEKNQLFGLRPPDEEDRLCLEKIGLTVSELNDKIMSSSDTLSDSEVTISMFGVTHVPGSLDSDEKWRVFGETYNMTADIVLGRSWRRAFTLIETHPSRFVSDPLLDEANIDDFRQRFITMRKRDELANGRATDHFLVVDDTVLDHNVTSLKTSYKPKLPGKPDPWDSTLPIRAVDPDYNNTVSMKPESNTSDFPGEITISLLKVFDWLY</sequence>
<accession>A0A4Z1L3E5</accession>
<gene>
    <name evidence="1" type="ORF">BPOR_0032g00280</name>
</gene>
<dbReference type="EMBL" id="PQXO01000032">
    <property type="protein sequence ID" value="TGO91308.1"/>
    <property type="molecule type" value="Genomic_DNA"/>
</dbReference>
<dbReference type="Proteomes" id="UP000297280">
    <property type="component" value="Unassembled WGS sequence"/>
</dbReference>
<evidence type="ECO:0000313" key="2">
    <source>
        <dbReference type="Proteomes" id="UP000297280"/>
    </source>
</evidence>
<reference evidence="1 2" key="1">
    <citation type="submission" date="2017-12" db="EMBL/GenBank/DDBJ databases">
        <title>Comparative genomics of Botrytis spp.</title>
        <authorList>
            <person name="Valero-Jimenez C.A."/>
            <person name="Tapia P."/>
            <person name="Veloso J."/>
            <person name="Silva-Moreno E."/>
            <person name="Staats M."/>
            <person name="Valdes J.H."/>
            <person name="Van Kan J.A.L."/>
        </authorList>
    </citation>
    <scope>NUCLEOTIDE SEQUENCE [LARGE SCALE GENOMIC DNA]</scope>
    <source>
        <strain evidence="1 2">MUCL3349</strain>
    </source>
</reference>